<organism evidence="3 4">
    <name type="scientific">Gimesia chilikensis</name>
    <dbReference type="NCBI Taxonomy" id="2605989"/>
    <lineage>
        <taxon>Bacteria</taxon>
        <taxon>Pseudomonadati</taxon>
        <taxon>Planctomycetota</taxon>
        <taxon>Planctomycetia</taxon>
        <taxon>Planctomycetales</taxon>
        <taxon>Planctomycetaceae</taxon>
        <taxon>Gimesia</taxon>
    </lineage>
</organism>
<accession>A0A517PIG4</accession>
<dbReference type="InterPro" id="IPR054286">
    <property type="entry name" value="DUF7021"/>
</dbReference>
<dbReference type="AlphaFoldDB" id="A0A517PIG4"/>
<evidence type="ECO:0000313" key="3">
    <source>
        <dbReference type="EMBL" id="QDT19111.1"/>
    </source>
</evidence>
<evidence type="ECO:0000259" key="2">
    <source>
        <dbReference type="Pfam" id="PF22886"/>
    </source>
</evidence>
<sequence>MNDQAPDAPNTDDPFAERRRIREEMYAAAPVVDVLGVYVSGKGGWNESDGQATLSFEFPVWKAASNSPVHEELSVFYTTTREEYESLISLLIPYQVYQIRARVLLPTDEFDLSEARLVEFIGADTSDAELNEYLSELQKPVTYQDRELGVFTLNRDYELFQSKTQWNGREIELTLNVKELDENNAALKTAHQLWDQQAEWDQRVRQYLEQEMLPVKNDSWRDDGEAEVGAAEFRAKTELESILVNDDDSFEFWFDDGEMFGYHMLYCRGELTTGFFQASLG</sequence>
<dbReference type="EMBL" id="CP036266">
    <property type="protein sequence ID" value="QDT19111.1"/>
    <property type="molecule type" value="Genomic_DNA"/>
</dbReference>
<dbReference type="Pfam" id="PF22886">
    <property type="entry name" value="DUF7021"/>
    <property type="match status" value="1"/>
</dbReference>
<dbReference type="InterPro" id="IPR019260">
    <property type="entry name" value="DUF2262"/>
</dbReference>
<keyword evidence="4" id="KW-1185">Reference proteome</keyword>
<gene>
    <name evidence="3" type="ORF">HG66A1_08750</name>
</gene>
<feature type="domain" description="DUF7021" evidence="2">
    <location>
        <begin position="25"/>
        <end position="136"/>
    </location>
</feature>
<feature type="domain" description="DUF2262" evidence="1">
    <location>
        <begin position="145"/>
        <end position="279"/>
    </location>
</feature>
<dbReference type="Proteomes" id="UP000320421">
    <property type="component" value="Chromosome"/>
</dbReference>
<protein>
    <submittedName>
        <fullName evidence="3">Uncharacterized protein</fullName>
    </submittedName>
</protein>
<proteinExistence type="predicted"/>
<name>A0A517PIG4_9PLAN</name>
<evidence type="ECO:0000313" key="4">
    <source>
        <dbReference type="Proteomes" id="UP000320421"/>
    </source>
</evidence>
<evidence type="ECO:0000259" key="1">
    <source>
        <dbReference type="Pfam" id="PF10020"/>
    </source>
</evidence>
<reference evidence="3 4" key="1">
    <citation type="submission" date="2019-02" db="EMBL/GenBank/DDBJ databases">
        <title>Deep-cultivation of Planctomycetes and their phenomic and genomic characterization uncovers novel biology.</title>
        <authorList>
            <person name="Wiegand S."/>
            <person name="Jogler M."/>
            <person name="Boedeker C."/>
            <person name="Pinto D."/>
            <person name="Vollmers J."/>
            <person name="Rivas-Marin E."/>
            <person name="Kohn T."/>
            <person name="Peeters S.H."/>
            <person name="Heuer A."/>
            <person name="Rast P."/>
            <person name="Oberbeckmann S."/>
            <person name="Bunk B."/>
            <person name="Jeske O."/>
            <person name="Meyerdierks A."/>
            <person name="Storesund J.E."/>
            <person name="Kallscheuer N."/>
            <person name="Luecker S."/>
            <person name="Lage O.M."/>
            <person name="Pohl T."/>
            <person name="Merkel B.J."/>
            <person name="Hornburger P."/>
            <person name="Mueller R.-W."/>
            <person name="Bruemmer F."/>
            <person name="Labrenz M."/>
            <person name="Spormann A.M."/>
            <person name="Op den Camp H."/>
            <person name="Overmann J."/>
            <person name="Amann R."/>
            <person name="Jetten M.S.M."/>
            <person name="Mascher T."/>
            <person name="Medema M.H."/>
            <person name="Devos D.P."/>
            <person name="Kaster A.-K."/>
            <person name="Ovreas L."/>
            <person name="Rohde M."/>
            <person name="Galperin M.Y."/>
            <person name="Jogler C."/>
        </authorList>
    </citation>
    <scope>NUCLEOTIDE SEQUENCE [LARGE SCALE GENOMIC DNA]</scope>
    <source>
        <strain evidence="3 4">HG66A1</strain>
    </source>
</reference>
<dbReference type="Pfam" id="PF10020">
    <property type="entry name" value="DUF2262"/>
    <property type="match status" value="1"/>
</dbReference>